<evidence type="ECO:0000256" key="3">
    <source>
        <dbReference type="ARBA" id="ARBA00022989"/>
    </source>
</evidence>
<keyword evidence="3 6" id="KW-1133">Transmembrane helix</keyword>
<feature type="domain" description="Polycystin cation channel PKD1/PKD2" evidence="7">
    <location>
        <begin position="986"/>
        <end position="1163"/>
    </location>
</feature>
<organism evidence="8 9">
    <name type="scientific">Effrenium voratum</name>
    <dbReference type="NCBI Taxonomy" id="2562239"/>
    <lineage>
        <taxon>Eukaryota</taxon>
        <taxon>Sar</taxon>
        <taxon>Alveolata</taxon>
        <taxon>Dinophyceae</taxon>
        <taxon>Suessiales</taxon>
        <taxon>Symbiodiniaceae</taxon>
        <taxon>Effrenium</taxon>
    </lineage>
</organism>
<feature type="transmembrane region" description="Helical" evidence="6">
    <location>
        <begin position="1137"/>
        <end position="1162"/>
    </location>
</feature>
<evidence type="ECO:0000256" key="5">
    <source>
        <dbReference type="SAM" id="MobiDB-lite"/>
    </source>
</evidence>
<keyword evidence="2 6" id="KW-0812">Transmembrane</keyword>
<feature type="transmembrane region" description="Helical" evidence="6">
    <location>
        <begin position="296"/>
        <end position="315"/>
    </location>
</feature>
<evidence type="ECO:0000256" key="2">
    <source>
        <dbReference type="ARBA" id="ARBA00022692"/>
    </source>
</evidence>
<feature type="compositionally biased region" description="Acidic residues" evidence="5">
    <location>
        <begin position="1392"/>
        <end position="1407"/>
    </location>
</feature>
<dbReference type="EMBL" id="CAUJNA010000838">
    <property type="protein sequence ID" value="CAJ1381796.1"/>
    <property type="molecule type" value="Genomic_DNA"/>
</dbReference>
<accession>A0AA36MVW6</accession>
<feature type="region of interest" description="Disordered" evidence="5">
    <location>
        <begin position="1385"/>
        <end position="1438"/>
    </location>
</feature>
<dbReference type="PANTHER" id="PTHR10877:SF183">
    <property type="entry name" value="AT14535P-RELATED"/>
    <property type="match status" value="1"/>
</dbReference>
<dbReference type="GO" id="GO:0016020">
    <property type="term" value="C:membrane"/>
    <property type="evidence" value="ECO:0007669"/>
    <property type="project" value="UniProtKB-SubCell"/>
</dbReference>
<feature type="transmembrane region" description="Helical" evidence="6">
    <location>
        <begin position="455"/>
        <end position="477"/>
    </location>
</feature>
<sequence>MDGHDAKDGRYQRVRRRHIYLHRLAGDDALAAKIENQSKAPFRMVIRFAIYAFIATFVIKARSQVEDLSMINDGTKSALTEQYFELEPKPRTFHDIKSQKDVRAWLRWLFNSLQHAGDSNSYSNPLSLNMHNRIVPTEGVCLQAASISLSFRQVKLSNDSARSTTERFAAFFPQTWTAATIDPAVANSDSEATLPILAGQETWRYTPSCSDCGNAGFNNAGGYIAVATTSSNGTFVHLVDNDANATADESVHHCNSQLKRSGTVTLDEFLSETFFDPQLGSLTLEFQTYNANLQSITMVGVFFQFYAAGTLLSHHVQTQTLQLDISHGWIQYFEYAYLIFTCFYFFELIYRIGKGFPTYLKSMWCYVNGLSIISSISCFGIWYVYMPTLATFRRTDQFQNPSNFVDRSATFAFYTIASSFAVFTIYLRMLQFLAATRSRVVLLLRTIMSSASNMVIYISYIGVIFIGFSTFALTSFAQVSANFVDPGKTFVSTFTLFMGDLSVMDGFSAPMKIPFMWLFMFFFFFLSVQMFNAIINYAYNRVSEDMKSVFVRESFEKELKQRTPNRSLWRFVANLRKPKAEEQEDIEAFDGPVKQNALPDLTTLDPAVRQKVEEYRERDTNKGAKDGLCTAFVYFILVGCYIWFLYVNMAVEEKSSLRLAVEAIVKDIHVPMQNQANRSQVFLQSWDEISSWPQVVTWMQLGLPALIFNSTTPSSMAMATTGEQMIASGLNCLRAFNCFVTGSSGNATSIARITQKRSAATPNRGARSSSTPEDERFIGGIDNGTGNEMQGLLVNTSGYHSAIFPNAAGNPSEDSSLSFQLTHQNSPLCSTAAASAEGSYKQTGGIVCELSADFATFHDQMATMTANSFFVKETASLAVELVAHNSNRDMLSYIVITFRVTPAGKVHKDMRIFSLALFGWDVGVDKLGYFIARLLPGAVYMALVVAFTIMLYREMQLEHARRSVAEGPDKRQGFVSTIISFFSSDVFRPIDAVSYLMSFWSFVLFILWLVKEGDLQTMWLGSYGGVVNFSSELINQEKDYNRISAANLLLLFVRPLRFLREDPRMQRLNQTLHDAWADIFWFIIVLSIMLIACTLLANVSFGTTLLACSDIPSSFIFCFSFILGEFDFWGMYAANPVMAVIFFFPYLLLVYCVFTNIFFAILDRFFISADPPPMKLKRKLKPLLSKVCKCIDWDDDFVMEEDPKGSKKEGPKSRADRVAVTAKTIHDIRKGLDSDTGSRFARSKPLSEVCDLDERLLSVMKWSKDEAAAIVNEFEGLLVKKQQHKNEDVFLKQIVMKKVDQDESKTREEMEEAYRQMRYAAEVHEIMVIRDQQTLAKYIWLLEQKIQKKMTDKHALVMEVQHLQDEMDRMRFTKDDLQAQAQEAEGMGTDIQEQEDAPGTEEEEEFADLSREEGASHAAASDPNAAMDSTVPGENPTTVAMLKALNG</sequence>
<dbReference type="InterPro" id="IPR013122">
    <property type="entry name" value="PKD1_2_channel"/>
</dbReference>
<feature type="transmembrane region" description="Helical" evidence="6">
    <location>
        <begin position="335"/>
        <end position="353"/>
    </location>
</feature>
<gene>
    <name evidence="8" type="ORF">EVOR1521_LOCUS9362</name>
</gene>
<feature type="transmembrane region" description="Helical" evidence="6">
    <location>
        <begin position="992"/>
        <end position="1010"/>
    </location>
</feature>
<dbReference type="InterPro" id="IPR051223">
    <property type="entry name" value="Polycystin"/>
</dbReference>
<evidence type="ECO:0000313" key="9">
    <source>
        <dbReference type="Proteomes" id="UP001178507"/>
    </source>
</evidence>
<feature type="region of interest" description="Disordered" evidence="5">
    <location>
        <begin position="754"/>
        <end position="776"/>
    </location>
</feature>
<evidence type="ECO:0000256" key="1">
    <source>
        <dbReference type="ARBA" id="ARBA00004141"/>
    </source>
</evidence>
<feature type="transmembrane region" description="Helical" evidence="6">
    <location>
        <begin position="411"/>
        <end position="434"/>
    </location>
</feature>
<dbReference type="PANTHER" id="PTHR10877">
    <property type="entry name" value="POLYCYSTIN FAMILY MEMBER"/>
    <property type="match status" value="1"/>
</dbReference>
<feature type="transmembrane region" description="Helical" evidence="6">
    <location>
        <begin position="1111"/>
        <end position="1130"/>
    </location>
</feature>
<feature type="transmembrane region" description="Helical" evidence="6">
    <location>
        <begin position="515"/>
        <end position="539"/>
    </location>
</feature>
<protein>
    <recommendedName>
        <fullName evidence="7">Polycystin cation channel PKD1/PKD2 domain-containing protein</fullName>
    </recommendedName>
</protein>
<keyword evidence="4 6" id="KW-0472">Membrane</keyword>
<feature type="domain" description="Polycystin cation channel PKD1/PKD2" evidence="7">
    <location>
        <begin position="333"/>
        <end position="542"/>
    </location>
</feature>
<feature type="transmembrane region" description="Helical" evidence="6">
    <location>
        <begin position="934"/>
        <end position="952"/>
    </location>
</feature>
<feature type="transmembrane region" description="Helical" evidence="6">
    <location>
        <begin position="365"/>
        <end position="385"/>
    </location>
</feature>
<feature type="transmembrane region" description="Helical" evidence="6">
    <location>
        <begin position="628"/>
        <end position="646"/>
    </location>
</feature>
<reference evidence="8" key="1">
    <citation type="submission" date="2023-08" db="EMBL/GenBank/DDBJ databases">
        <authorList>
            <person name="Chen Y."/>
            <person name="Shah S."/>
            <person name="Dougan E. K."/>
            <person name="Thang M."/>
            <person name="Chan C."/>
        </authorList>
    </citation>
    <scope>NUCLEOTIDE SEQUENCE</scope>
</reference>
<evidence type="ECO:0000256" key="4">
    <source>
        <dbReference type="ARBA" id="ARBA00023136"/>
    </source>
</evidence>
<comment type="subcellular location">
    <subcellularLocation>
        <location evidence="1">Membrane</location>
        <topology evidence="1">Multi-pass membrane protein</topology>
    </subcellularLocation>
</comment>
<evidence type="ECO:0000259" key="7">
    <source>
        <dbReference type="Pfam" id="PF08016"/>
    </source>
</evidence>
<dbReference type="Proteomes" id="UP001178507">
    <property type="component" value="Unassembled WGS sequence"/>
</dbReference>
<name>A0AA36MVW6_9DINO</name>
<evidence type="ECO:0000313" key="8">
    <source>
        <dbReference type="EMBL" id="CAJ1381796.1"/>
    </source>
</evidence>
<proteinExistence type="predicted"/>
<feature type="transmembrane region" description="Helical" evidence="6">
    <location>
        <begin position="1079"/>
        <end position="1099"/>
    </location>
</feature>
<comment type="caution">
    <text evidence="8">The sequence shown here is derived from an EMBL/GenBank/DDBJ whole genome shotgun (WGS) entry which is preliminary data.</text>
</comment>
<keyword evidence="9" id="KW-1185">Reference proteome</keyword>
<dbReference type="Pfam" id="PF08016">
    <property type="entry name" value="PKD_channel"/>
    <property type="match status" value="2"/>
</dbReference>
<feature type="compositionally biased region" description="Polar residues" evidence="5">
    <location>
        <begin position="754"/>
        <end position="771"/>
    </location>
</feature>
<feature type="transmembrane region" description="Helical" evidence="6">
    <location>
        <begin position="1040"/>
        <end position="1059"/>
    </location>
</feature>
<feature type="compositionally biased region" description="Low complexity" evidence="5">
    <location>
        <begin position="1416"/>
        <end position="1429"/>
    </location>
</feature>
<evidence type="ECO:0000256" key="6">
    <source>
        <dbReference type="SAM" id="Phobius"/>
    </source>
</evidence>